<dbReference type="InterPro" id="IPR009571">
    <property type="entry name" value="SUR7/Rim9-like_fungi"/>
</dbReference>
<feature type="transmembrane region" description="Helical" evidence="5">
    <location>
        <begin position="78"/>
        <end position="104"/>
    </location>
</feature>
<evidence type="ECO:0000313" key="7">
    <source>
        <dbReference type="Proteomes" id="UP000076798"/>
    </source>
</evidence>
<protein>
    <submittedName>
        <fullName evidence="6">Pali-domain-containing protein</fullName>
    </submittedName>
</protein>
<comment type="subcellular location">
    <subcellularLocation>
        <location evidence="1">Membrane</location>
        <topology evidence="1">Multi-pass membrane protein</topology>
    </subcellularLocation>
</comment>
<reference evidence="6 7" key="1">
    <citation type="journal article" date="2016" name="Mol. Biol. Evol.">
        <title>Comparative Genomics of Early-Diverging Mushroom-Forming Fungi Provides Insights into the Origins of Lignocellulose Decay Capabilities.</title>
        <authorList>
            <person name="Nagy L.G."/>
            <person name="Riley R."/>
            <person name="Tritt A."/>
            <person name="Adam C."/>
            <person name="Daum C."/>
            <person name="Floudas D."/>
            <person name="Sun H."/>
            <person name="Yadav J.S."/>
            <person name="Pangilinan J."/>
            <person name="Larsson K.H."/>
            <person name="Matsuura K."/>
            <person name="Barry K."/>
            <person name="Labutti K."/>
            <person name="Kuo R."/>
            <person name="Ohm R.A."/>
            <person name="Bhattacharya S.S."/>
            <person name="Shirouzu T."/>
            <person name="Yoshinaga Y."/>
            <person name="Martin F.M."/>
            <person name="Grigoriev I.V."/>
            <person name="Hibbett D.S."/>
        </authorList>
    </citation>
    <scope>NUCLEOTIDE SEQUENCE [LARGE SCALE GENOMIC DNA]</scope>
    <source>
        <strain evidence="6 7">HHB10207 ss-3</strain>
    </source>
</reference>
<proteinExistence type="predicted"/>
<dbReference type="InterPro" id="IPR051380">
    <property type="entry name" value="pH-response_reg_palI/RIM9"/>
</dbReference>
<dbReference type="EMBL" id="KV428092">
    <property type="protein sequence ID" value="KZT37070.1"/>
    <property type="molecule type" value="Genomic_DNA"/>
</dbReference>
<dbReference type="AlphaFoldDB" id="A0A166C4J2"/>
<keyword evidence="4 5" id="KW-0472">Membrane</keyword>
<dbReference type="GO" id="GO:0005886">
    <property type="term" value="C:plasma membrane"/>
    <property type="evidence" value="ECO:0007669"/>
    <property type="project" value="InterPro"/>
</dbReference>
<dbReference type="PANTHER" id="PTHR28013">
    <property type="entry name" value="PROTEIN DCV1-RELATED"/>
    <property type="match status" value="1"/>
</dbReference>
<feature type="transmembrane region" description="Helical" evidence="5">
    <location>
        <begin position="161"/>
        <end position="184"/>
    </location>
</feature>
<evidence type="ECO:0000256" key="1">
    <source>
        <dbReference type="ARBA" id="ARBA00004141"/>
    </source>
</evidence>
<evidence type="ECO:0000256" key="3">
    <source>
        <dbReference type="ARBA" id="ARBA00022989"/>
    </source>
</evidence>
<name>A0A166C4J2_9AGAM</name>
<feature type="transmembrane region" description="Helical" evidence="5">
    <location>
        <begin position="116"/>
        <end position="141"/>
    </location>
</feature>
<dbReference type="Proteomes" id="UP000076798">
    <property type="component" value="Unassembled WGS sequence"/>
</dbReference>
<evidence type="ECO:0000256" key="4">
    <source>
        <dbReference type="ARBA" id="ARBA00023136"/>
    </source>
</evidence>
<keyword evidence="2 5" id="KW-0812">Transmembrane</keyword>
<evidence type="ECO:0000313" key="6">
    <source>
        <dbReference type="EMBL" id="KZT37070.1"/>
    </source>
</evidence>
<dbReference type="Pfam" id="PF06687">
    <property type="entry name" value="SUR7"/>
    <property type="match status" value="1"/>
</dbReference>
<dbReference type="PANTHER" id="PTHR28013:SF3">
    <property type="entry name" value="PROTEIN DCV1-RELATED"/>
    <property type="match status" value="1"/>
</dbReference>
<evidence type="ECO:0000256" key="5">
    <source>
        <dbReference type="SAM" id="Phobius"/>
    </source>
</evidence>
<organism evidence="6 7">
    <name type="scientific">Sistotremastrum suecicum HHB10207 ss-3</name>
    <dbReference type="NCBI Taxonomy" id="1314776"/>
    <lineage>
        <taxon>Eukaryota</taxon>
        <taxon>Fungi</taxon>
        <taxon>Dikarya</taxon>
        <taxon>Basidiomycota</taxon>
        <taxon>Agaricomycotina</taxon>
        <taxon>Agaricomycetes</taxon>
        <taxon>Sistotremastrales</taxon>
        <taxon>Sistotremastraceae</taxon>
        <taxon>Sistotremastrum</taxon>
    </lineage>
</organism>
<accession>A0A166C4J2</accession>
<dbReference type="OrthoDB" id="2354757at2759"/>
<gene>
    <name evidence="6" type="ORF">SISSUDRAFT_988241</name>
</gene>
<feature type="transmembrane region" description="Helical" evidence="5">
    <location>
        <begin position="7"/>
        <end position="29"/>
    </location>
</feature>
<keyword evidence="7" id="KW-1185">Reference proteome</keyword>
<keyword evidence="3 5" id="KW-1133">Transmembrane helix</keyword>
<dbReference type="GO" id="GO:0035838">
    <property type="term" value="C:growing cell tip"/>
    <property type="evidence" value="ECO:0007669"/>
    <property type="project" value="TreeGrafter"/>
</dbReference>
<sequence>MASPATPGLFFCFAAMVLLIFVSVSVPVWDKISFLDANISGRVIRFGCWGYTGSAKHLGYSFDPSVLGFNSTKLNSSIIHNLTFVLILHPIGAALSALAVLFGLCGEGYHRSGTILMSLTAGLATIVVLIAWVIDMVLWGIARDRIRSDGPSGSTAQFGNANWLTLGALVALMLGFCAAGVGSCGRYSRRGRGRFGDKV</sequence>
<evidence type="ECO:0000256" key="2">
    <source>
        <dbReference type="ARBA" id="ARBA00022692"/>
    </source>
</evidence>
<dbReference type="GO" id="GO:0032153">
    <property type="term" value="C:cell division site"/>
    <property type="evidence" value="ECO:0007669"/>
    <property type="project" value="TreeGrafter"/>
</dbReference>
<dbReference type="STRING" id="1314776.A0A166C4J2"/>